<evidence type="ECO:0000256" key="5">
    <source>
        <dbReference type="ARBA" id="ARBA00023015"/>
    </source>
</evidence>
<keyword evidence="5" id="KW-0805">Transcription regulation</keyword>
<feature type="compositionally biased region" description="Basic and acidic residues" evidence="8">
    <location>
        <begin position="57"/>
        <end position="70"/>
    </location>
</feature>
<dbReference type="OrthoDB" id="2289918at2759"/>
<dbReference type="InterPro" id="IPR028020">
    <property type="entry name" value="ASX_DEUBAD_dom"/>
</dbReference>
<evidence type="ECO:0000256" key="4">
    <source>
        <dbReference type="ARBA" id="ARBA00022833"/>
    </source>
</evidence>
<dbReference type="GO" id="GO:0008270">
    <property type="term" value="F:zinc ion binding"/>
    <property type="evidence" value="ECO:0007669"/>
    <property type="project" value="UniProtKB-KW"/>
</dbReference>
<keyword evidence="4" id="KW-0862">Zinc</keyword>
<accession>A0A5N5DWB0</accession>
<feature type="compositionally biased region" description="Basic and acidic residues" evidence="8">
    <location>
        <begin position="1"/>
        <end position="19"/>
    </location>
</feature>
<keyword evidence="11" id="KW-1185">Reference proteome</keyword>
<dbReference type="EMBL" id="VCHE01000001">
    <property type="protein sequence ID" value="KAB2581292.1"/>
    <property type="molecule type" value="Genomic_DNA"/>
</dbReference>
<keyword evidence="7" id="KW-0539">Nucleus</keyword>
<gene>
    <name evidence="10" type="ORF">DBV05_g96</name>
</gene>
<comment type="caution">
    <text evidence="10">The sequence shown here is derived from an EMBL/GenBank/DDBJ whole genome shotgun (WGS) entry which is preliminary data.</text>
</comment>
<protein>
    <recommendedName>
        <fullName evidence="9">DEUBAD domain-containing protein</fullName>
    </recommendedName>
</protein>
<evidence type="ECO:0000259" key="9">
    <source>
        <dbReference type="PROSITE" id="PS51916"/>
    </source>
</evidence>
<evidence type="ECO:0000256" key="8">
    <source>
        <dbReference type="SAM" id="MobiDB-lite"/>
    </source>
</evidence>
<proteinExistence type="predicted"/>
<evidence type="ECO:0000313" key="10">
    <source>
        <dbReference type="EMBL" id="KAB2581292.1"/>
    </source>
</evidence>
<keyword evidence="2" id="KW-0479">Metal-binding</keyword>
<evidence type="ECO:0000256" key="7">
    <source>
        <dbReference type="ARBA" id="ARBA00023242"/>
    </source>
</evidence>
<evidence type="ECO:0000313" key="11">
    <source>
        <dbReference type="Proteomes" id="UP000325902"/>
    </source>
</evidence>
<feature type="region of interest" description="Disordered" evidence="8">
    <location>
        <begin position="1"/>
        <end position="276"/>
    </location>
</feature>
<dbReference type="InterPro" id="IPR044867">
    <property type="entry name" value="DEUBAD_dom"/>
</dbReference>
<evidence type="ECO:0000256" key="3">
    <source>
        <dbReference type="ARBA" id="ARBA00022771"/>
    </source>
</evidence>
<evidence type="ECO:0000256" key="1">
    <source>
        <dbReference type="ARBA" id="ARBA00004123"/>
    </source>
</evidence>
<name>A0A5N5DWB0_9PEZI</name>
<dbReference type="Proteomes" id="UP000325902">
    <property type="component" value="Unassembled WGS sequence"/>
</dbReference>
<sequence>MDAKGDLQPRKDDQAESGKQELVVMDVEDATALPEADIMAGRNVSSKDAEQSPTAGRDQREEAQNQREGDGAPSNVPGRSSEAHLYAGNENNGDAAPHRPTEPTATGGKPEGLLDHDTIAVEPPNTAHGSVENGAIEVKPPSDGDGNPDVVMTDVTQPSNEEAATGSDPSVLHQPRKRPAPTQSKEEPAPPPSPGSDKRKHSPPPIVEKDSAQDTAMADAPTEPTRRSGRRTTRRTYREEDSDAEFDPAPTPPSKKMTPASVSESKRGGNSRIWKPDYLLQDPKSKLAKVDVMTILKDPRAWTSLSPAQQSKIISLLPNAPALAPDPADPTASLPNIPQQMLACNDAFRADISLFQEDLSEGRLDPDWQHDCLVAMEKRARGEFDEWKEREMEAFWGQKQKLSYDVIAGESSKVKLETLIEAGCWEVRDVWVYTRCFGKGKNTIKIEKEATITSITEDHRITFRFPDGQRKFSSASAGEDIETEPLSSVQQLADKCIETDGRISTWRPVNAWKEIRCFRKNQDIGSPWEIREVFWARQQGCEGA</sequence>
<dbReference type="PROSITE" id="PS51916">
    <property type="entry name" value="DEUBAD"/>
    <property type="match status" value="1"/>
</dbReference>
<keyword evidence="3" id="KW-0863">Zinc-finger</keyword>
<evidence type="ECO:0000256" key="6">
    <source>
        <dbReference type="ARBA" id="ARBA00023163"/>
    </source>
</evidence>
<comment type="subcellular location">
    <subcellularLocation>
        <location evidence="1">Nucleus</location>
    </subcellularLocation>
</comment>
<keyword evidence="6" id="KW-0804">Transcription</keyword>
<organism evidence="10 11">
    <name type="scientific">Lasiodiplodia theobromae</name>
    <dbReference type="NCBI Taxonomy" id="45133"/>
    <lineage>
        <taxon>Eukaryota</taxon>
        <taxon>Fungi</taxon>
        <taxon>Dikarya</taxon>
        <taxon>Ascomycota</taxon>
        <taxon>Pezizomycotina</taxon>
        <taxon>Dothideomycetes</taxon>
        <taxon>Dothideomycetes incertae sedis</taxon>
        <taxon>Botryosphaeriales</taxon>
        <taxon>Botryosphaeriaceae</taxon>
        <taxon>Lasiodiplodia</taxon>
    </lineage>
</organism>
<dbReference type="AlphaFoldDB" id="A0A5N5DWB0"/>
<dbReference type="GO" id="GO:0005634">
    <property type="term" value="C:nucleus"/>
    <property type="evidence" value="ECO:0007669"/>
    <property type="project" value="UniProtKB-SubCell"/>
</dbReference>
<evidence type="ECO:0000256" key="2">
    <source>
        <dbReference type="ARBA" id="ARBA00022723"/>
    </source>
</evidence>
<reference evidence="10 11" key="1">
    <citation type="journal article" date="2019" name="Sci. Rep.">
        <title>A multi-omics analysis of the grapevine pathogen Lasiodiplodia theobromae reveals that temperature affects the expression of virulence- and pathogenicity-related genes.</title>
        <authorList>
            <person name="Felix C."/>
            <person name="Meneses R."/>
            <person name="Goncalves M.F.M."/>
            <person name="Tilleman L."/>
            <person name="Duarte A.S."/>
            <person name="Jorrin-Novo J.V."/>
            <person name="Van de Peer Y."/>
            <person name="Deforce D."/>
            <person name="Van Nieuwerburgh F."/>
            <person name="Esteves A.C."/>
            <person name="Alves A."/>
        </authorList>
    </citation>
    <scope>NUCLEOTIDE SEQUENCE [LARGE SCALE GENOMIC DNA]</scope>
    <source>
        <strain evidence="10 11">LA-SOL3</strain>
    </source>
</reference>
<dbReference type="Pfam" id="PF13919">
    <property type="entry name" value="ASXH"/>
    <property type="match status" value="1"/>
</dbReference>
<feature type="domain" description="DEUBAD" evidence="9">
    <location>
        <begin position="283"/>
        <end position="401"/>
    </location>
</feature>